<feature type="transmembrane region" description="Helical" evidence="5">
    <location>
        <begin position="193"/>
        <end position="212"/>
    </location>
</feature>
<evidence type="ECO:0000256" key="4">
    <source>
        <dbReference type="ARBA" id="ARBA00023136"/>
    </source>
</evidence>
<keyword evidence="7" id="KW-1185">Reference proteome</keyword>
<dbReference type="PANTHER" id="PTHR43701">
    <property type="entry name" value="MEMBRANE TRANSPORTER PROTEIN MJ0441-RELATED"/>
    <property type="match status" value="1"/>
</dbReference>
<dbReference type="GO" id="GO:0005886">
    <property type="term" value="C:plasma membrane"/>
    <property type="evidence" value="ECO:0007669"/>
    <property type="project" value="UniProtKB-SubCell"/>
</dbReference>
<evidence type="ECO:0000256" key="2">
    <source>
        <dbReference type="ARBA" id="ARBA00022692"/>
    </source>
</evidence>
<feature type="transmembrane region" description="Helical" evidence="5">
    <location>
        <begin position="71"/>
        <end position="88"/>
    </location>
</feature>
<keyword evidence="5" id="KW-1003">Cell membrane</keyword>
<proteinExistence type="inferred from homology"/>
<dbReference type="InterPro" id="IPR002781">
    <property type="entry name" value="TM_pro_TauE-like"/>
</dbReference>
<dbReference type="EMBL" id="FMAI01000036">
    <property type="protein sequence ID" value="SCB55200.1"/>
    <property type="molecule type" value="Genomic_DNA"/>
</dbReference>
<feature type="transmembrane region" description="Helical" evidence="5">
    <location>
        <begin position="43"/>
        <end position="59"/>
    </location>
</feature>
<evidence type="ECO:0000256" key="3">
    <source>
        <dbReference type="ARBA" id="ARBA00022989"/>
    </source>
</evidence>
<comment type="similarity">
    <text evidence="5">Belongs to the 4-toluene sulfonate uptake permease (TSUP) (TC 2.A.102) family.</text>
</comment>
<dbReference type="Proteomes" id="UP000199184">
    <property type="component" value="Unassembled WGS sequence"/>
</dbReference>
<keyword evidence="4 5" id="KW-0472">Membrane</keyword>
<dbReference type="Pfam" id="PF01925">
    <property type="entry name" value="TauE"/>
    <property type="match status" value="1"/>
</dbReference>
<evidence type="ECO:0000256" key="5">
    <source>
        <dbReference type="RuleBase" id="RU363041"/>
    </source>
</evidence>
<evidence type="ECO:0000313" key="7">
    <source>
        <dbReference type="Proteomes" id="UP000199184"/>
    </source>
</evidence>
<feature type="transmembrane region" description="Helical" evidence="5">
    <location>
        <begin position="169"/>
        <end position="186"/>
    </location>
</feature>
<evidence type="ECO:0000256" key="1">
    <source>
        <dbReference type="ARBA" id="ARBA00004141"/>
    </source>
</evidence>
<dbReference type="InterPro" id="IPR051598">
    <property type="entry name" value="TSUP/Inactive_protease-like"/>
</dbReference>
<comment type="subcellular location">
    <subcellularLocation>
        <location evidence="5">Cell membrane</location>
        <topology evidence="5">Multi-pass membrane protein</topology>
    </subcellularLocation>
    <subcellularLocation>
        <location evidence="1">Membrane</location>
        <topology evidence="1">Multi-pass membrane protein</topology>
    </subcellularLocation>
</comment>
<protein>
    <recommendedName>
        <fullName evidence="5">Probable membrane transporter protein</fullName>
    </recommendedName>
</protein>
<feature type="transmembrane region" description="Helical" evidence="5">
    <location>
        <begin position="218"/>
        <end position="237"/>
    </location>
</feature>
<name>A0A1C3XSH4_9BRAD</name>
<accession>A0A1C3XSH4</accession>
<reference evidence="7" key="1">
    <citation type="submission" date="2016-08" db="EMBL/GenBank/DDBJ databases">
        <authorList>
            <person name="Varghese N."/>
            <person name="Submissions Spin"/>
        </authorList>
    </citation>
    <scope>NUCLEOTIDE SEQUENCE [LARGE SCALE GENOMIC DNA]</scope>
    <source>
        <strain evidence="7">ERR11</strain>
    </source>
</reference>
<sequence length="238" mass="24497">MASLLFAIISLLYASVGQAGGTAFVSLMAFFGMSSTEMRPTALGLNIVVATYSTLLFNRNKVVDWAILRPLLFSSMPASLAGGLIVLGDHMYKTLTGLVLLLASAVMIMQRRRAAHRVCETPLTASVSIGAALGLVSGLTGVGGGVFLAPTLLTLNWASPKQTVALSPPFILANSTVGFVGALFSGQFPSPDLALYAISALAGAVAGTIVSLNCQNPAGIRFMLVAVLLVAGVQLVLA</sequence>
<organism evidence="6 7">
    <name type="scientific">Bradyrhizobium shewense</name>
    <dbReference type="NCBI Taxonomy" id="1761772"/>
    <lineage>
        <taxon>Bacteria</taxon>
        <taxon>Pseudomonadati</taxon>
        <taxon>Pseudomonadota</taxon>
        <taxon>Alphaproteobacteria</taxon>
        <taxon>Hyphomicrobiales</taxon>
        <taxon>Nitrobacteraceae</taxon>
        <taxon>Bradyrhizobium</taxon>
    </lineage>
</organism>
<evidence type="ECO:0000313" key="6">
    <source>
        <dbReference type="EMBL" id="SCB55200.1"/>
    </source>
</evidence>
<dbReference type="RefSeq" id="WP_091966586.1">
    <property type="nucleotide sequence ID" value="NZ_FMAI01000036.1"/>
</dbReference>
<keyword evidence="3 5" id="KW-1133">Transmembrane helix</keyword>
<keyword evidence="2 5" id="KW-0812">Transmembrane</keyword>
<dbReference type="AlphaFoldDB" id="A0A1C3XSH4"/>
<dbReference type="PANTHER" id="PTHR43701:SF5">
    <property type="entry name" value="MEMBRANE TRANSPORTER PROTEIN-RELATED"/>
    <property type="match status" value="1"/>
</dbReference>
<feature type="transmembrane region" description="Helical" evidence="5">
    <location>
        <begin position="94"/>
        <end position="111"/>
    </location>
</feature>
<feature type="transmembrane region" description="Helical" evidence="5">
    <location>
        <begin position="123"/>
        <end position="149"/>
    </location>
</feature>
<gene>
    <name evidence="6" type="ORF">GA0061098_103642</name>
</gene>